<dbReference type="EMBL" id="BGPR01162648">
    <property type="protein sequence ID" value="GBM01641.1"/>
    <property type="molecule type" value="Genomic_DNA"/>
</dbReference>
<dbReference type="Proteomes" id="UP000499080">
    <property type="component" value="Unassembled WGS sequence"/>
</dbReference>
<accession>A0A4Y2CB69</accession>
<comment type="caution">
    <text evidence="1">The sequence shown here is derived from an EMBL/GenBank/DDBJ whole genome shotgun (WGS) entry which is preliminary data.</text>
</comment>
<sequence length="138" mass="16041">MQAVTLMPYGYCAYSSFPFSRPPPQGLRFVFFAFMRKSRCQLPKGAFQFYDQSSKWIINEDENPNFSSALLRVSLDYRMDDWFWVPPTKTVSTALRAVRCRDEWLAFSIDWFWSGALQIAWISFSVNVQICVGMDGDS</sequence>
<organism evidence="1 2">
    <name type="scientific">Araneus ventricosus</name>
    <name type="common">Orbweaver spider</name>
    <name type="synonym">Epeira ventricosa</name>
    <dbReference type="NCBI Taxonomy" id="182803"/>
    <lineage>
        <taxon>Eukaryota</taxon>
        <taxon>Metazoa</taxon>
        <taxon>Ecdysozoa</taxon>
        <taxon>Arthropoda</taxon>
        <taxon>Chelicerata</taxon>
        <taxon>Arachnida</taxon>
        <taxon>Araneae</taxon>
        <taxon>Araneomorphae</taxon>
        <taxon>Entelegynae</taxon>
        <taxon>Araneoidea</taxon>
        <taxon>Araneidae</taxon>
        <taxon>Araneus</taxon>
    </lineage>
</organism>
<gene>
    <name evidence="1" type="ORF">AVEN_50837_1</name>
</gene>
<keyword evidence="2" id="KW-1185">Reference proteome</keyword>
<protein>
    <submittedName>
        <fullName evidence="1">Uncharacterized protein</fullName>
    </submittedName>
</protein>
<dbReference type="AlphaFoldDB" id="A0A4Y2CB69"/>
<evidence type="ECO:0000313" key="1">
    <source>
        <dbReference type="EMBL" id="GBM01641.1"/>
    </source>
</evidence>
<proteinExistence type="predicted"/>
<reference evidence="1 2" key="1">
    <citation type="journal article" date="2019" name="Sci. Rep.">
        <title>Orb-weaving spider Araneus ventricosus genome elucidates the spidroin gene catalogue.</title>
        <authorList>
            <person name="Kono N."/>
            <person name="Nakamura H."/>
            <person name="Ohtoshi R."/>
            <person name="Moran D.A.P."/>
            <person name="Shinohara A."/>
            <person name="Yoshida Y."/>
            <person name="Fujiwara M."/>
            <person name="Mori M."/>
            <person name="Tomita M."/>
            <person name="Arakawa K."/>
        </authorList>
    </citation>
    <scope>NUCLEOTIDE SEQUENCE [LARGE SCALE GENOMIC DNA]</scope>
</reference>
<evidence type="ECO:0000313" key="2">
    <source>
        <dbReference type="Proteomes" id="UP000499080"/>
    </source>
</evidence>
<name>A0A4Y2CB69_ARAVE</name>